<dbReference type="AlphaFoldDB" id="A0AB74D192"/>
<dbReference type="GO" id="GO:0006422">
    <property type="term" value="P:aspartyl-tRNA aminoacylation"/>
    <property type="evidence" value="ECO:0007669"/>
    <property type="project" value="InterPro"/>
</dbReference>
<dbReference type="RefSeq" id="WP_095402933.1">
    <property type="nucleotide sequence ID" value="NZ_NQMX01000013.1"/>
</dbReference>
<comment type="similarity">
    <text evidence="2">Belongs to the class-II aminoacyl-tRNA synthetase family. Type 2 subfamily.</text>
</comment>
<accession>A0AB74D192</accession>
<proteinExistence type="inferred from homology"/>
<dbReference type="Proteomes" id="UP000273734">
    <property type="component" value="Unassembled WGS sequence"/>
</dbReference>
<keyword evidence="7" id="KW-0648">Protein biosynthesis</keyword>
<dbReference type="EC" id="6.1.1.23" evidence="10"/>
<evidence type="ECO:0000256" key="4">
    <source>
        <dbReference type="ARBA" id="ARBA00022598"/>
    </source>
</evidence>
<sequence>MKISVRDAATHIGQTVSLYLTLDVLRDQKHVQFLLAHDPSGEPIQLVVDKADRTCHTQISHWLTGTTFRATGELIAAPQSQTSGIELRVHAVDVFSVAQPFPIGPESGLDLRFSHRVVDLKSPAWLCMLRLRSEFEAACREFALMHNCTEIHTPKLMGNASESGAQVFRVEYFDRTAYLAQSPQFYKQMAIAAGLAGTFEIGPVFRAEDSRSSRHLTEFTGLDVELAWVFDTQDVMSFEEAMLRHAFARLERFAPEVRQHFGVDLPLEPSVAYLSLAEAKALLAHHGMQLRPEDDLPDEGERQLYVLLKRDLIFVHDYPIVKRPFYHRYDHDAGTTHSFDLVFKGIEITTGAIREHRYETVRAQAIDKGLAPETISHYLDNFRYGCPPHGGFGLGIERVITKLLGLGTVKEAALVPRDPDRILP</sequence>
<evidence type="ECO:0000256" key="2">
    <source>
        <dbReference type="ARBA" id="ARBA00005312"/>
    </source>
</evidence>
<dbReference type="GO" id="GO:0050560">
    <property type="term" value="F:aspartate-tRNA(Asn) ligase activity"/>
    <property type="evidence" value="ECO:0007669"/>
    <property type="project" value="UniProtKB-EC"/>
</dbReference>
<dbReference type="InterPro" id="IPR002312">
    <property type="entry name" value="Asp/Asn-tRNA-synth_IIb"/>
</dbReference>
<keyword evidence="8" id="KW-0030">Aminoacyl-tRNA synthetase</keyword>
<feature type="domain" description="Aminoacyl-transfer RNA synthetases class-II family profile" evidence="9">
    <location>
        <begin position="129"/>
        <end position="416"/>
    </location>
</feature>
<dbReference type="SUPFAM" id="SSF55681">
    <property type="entry name" value="Class II aaRS and biotin synthetases"/>
    <property type="match status" value="1"/>
</dbReference>
<dbReference type="InterPro" id="IPR004364">
    <property type="entry name" value="Aa-tRNA-synt_II"/>
</dbReference>
<comment type="caution">
    <text evidence="10">The sequence shown here is derived from an EMBL/GenBank/DDBJ whole genome shotgun (WGS) entry which is preliminary data.</text>
</comment>
<dbReference type="NCBIfam" id="NF003483">
    <property type="entry name" value="PRK05159.1"/>
    <property type="match status" value="1"/>
</dbReference>
<dbReference type="InterPro" id="IPR012340">
    <property type="entry name" value="NA-bd_OB-fold"/>
</dbReference>
<evidence type="ECO:0000256" key="5">
    <source>
        <dbReference type="ARBA" id="ARBA00022741"/>
    </source>
</evidence>
<evidence type="ECO:0000256" key="7">
    <source>
        <dbReference type="ARBA" id="ARBA00022917"/>
    </source>
</evidence>
<dbReference type="InterPro" id="IPR004523">
    <property type="entry name" value="Asp-tRNA_synthase_2"/>
</dbReference>
<dbReference type="PRINTS" id="PR01042">
    <property type="entry name" value="TRNASYNTHASP"/>
</dbReference>
<keyword evidence="4 10" id="KW-0436">Ligase</keyword>
<protein>
    <submittedName>
        <fullName evidence="10">Aspartate--tRNA(Asn) ligase</fullName>
        <ecNumber evidence="10">6.1.1.23</ecNumber>
    </submittedName>
</protein>
<organism evidence="10 11">
    <name type="scientific">Burkholderia ubonensis</name>
    <dbReference type="NCBI Taxonomy" id="101571"/>
    <lineage>
        <taxon>Bacteria</taxon>
        <taxon>Pseudomonadati</taxon>
        <taxon>Pseudomonadota</taxon>
        <taxon>Betaproteobacteria</taxon>
        <taxon>Burkholderiales</taxon>
        <taxon>Burkholderiaceae</taxon>
        <taxon>Burkholderia</taxon>
        <taxon>Burkholderia cepacia complex</taxon>
    </lineage>
</organism>
<dbReference type="EMBL" id="QTNY01000019">
    <property type="protein sequence ID" value="RQP73149.1"/>
    <property type="molecule type" value="Genomic_DNA"/>
</dbReference>
<dbReference type="Gene3D" id="3.30.930.10">
    <property type="entry name" value="Bira Bifunctional Protein, Domain 2"/>
    <property type="match status" value="1"/>
</dbReference>
<evidence type="ECO:0000313" key="10">
    <source>
        <dbReference type="EMBL" id="RQP73149.1"/>
    </source>
</evidence>
<dbReference type="InterPro" id="IPR045864">
    <property type="entry name" value="aa-tRNA-synth_II/BPL/LPL"/>
</dbReference>
<dbReference type="GO" id="GO:0004815">
    <property type="term" value="F:aspartate-tRNA ligase activity"/>
    <property type="evidence" value="ECO:0007669"/>
    <property type="project" value="InterPro"/>
</dbReference>
<evidence type="ECO:0000256" key="1">
    <source>
        <dbReference type="ARBA" id="ARBA00004496"/>
    </source>
</evidence>
<evidence type="ECO:0000256" key="3">
    <source>
        <dbReference type="ARBA" id="ARBA00022490"/>
    </source>
</evidence>
<keyword evidence="3" id="KW-0963">Cytoplasm</keyword>
<dbReference type="GO" id="GO:0003723">
    <property type="term" value="F:RNA binding"/>
    <property type="evidence" value="ECO:0007669"/>
    <property type="project" value="TreeGrafter"/>
</dbReference>
<dbReference type="GO" id="GO:0017101">
    <property type="term" value="C:aminoacyl-tRNA synthetase multienzyme complex"/>
    <property type="evidence" value="ECO:0007669"/>
    <property type="project" value="TreeGrafter"/>
</dbReference>
<dbReference type="PROSITE" id="PS50862">
    <property type="entry name" value="AA_TRNA_LIGASE_II"/>
    <property type="match status" value="1"/>
</dbReference>
<dbReference type="Gene3D" id="2.40.50.140">
    <property type="entry name" value="Nucleic acid-binding proteins"/>
    <property type="match status" value="1"/>
</dbReference>
<comment type="subcellular location">
    <subcellularLocation>
        <location evidence="1">Cytoplasm</location>
    </subcellularLocation>
</comment>
<dbReference type="GO" id="GO:0005829">
    <property type="term" value="C:cytosol"/>
    <property type="evidence" value="ECO:0007669"/>
    <property type="project" value="TreeGrafter"/>
</dbReference>
<name>A0AB74D192_9BURK</name>
<gene>
    <name evidence="10" type="ORF">DF015_24500</name>
</gene>
<dbReference type="InterPro" id="IPR006195">
    <property type="entry name" value="aa-tRNA-synth_II"/>
</dbReference>
<evidence type="ECO:0000313" key="11">
    <source>
        <dbReference type="Proteomes" id="UP000273734"/>
    </source>
</evidence>
<dbReference type="PANTHER" id="PTHR43450">
    <property type="entry name" value="ASPARTYL-TRNA SYNTHETASE"/>
    <property type="match status" value="1"/>
</dbReference>
<dbReference type="Pfam" id="PF00152">
    <property type="entry name" value="tRNA-synt_2"/>
    <property type="match status" value="1"/>
</dbReference>
<keyword evidence="5" id="KW-0547">Nucleotide-binding</keyword>
<dbReference type="GO" id="GO:0005524">
    <property type="term" value="F:ATP binding"/>
    <property type="evidence" value="ECO:0007669"/>
    <property type="project" value="UniProtKB-KW"/>
</dbReference>
<reference evidence="10 11" key="1">
    <citation type="submission" date="2018-08" db="EMBL/GenBank/DDBJ databases">
        <title>Comparative analysis of Burkholderia isolates from Puerto Rico.</title>
        <authorList>
            <person name="Hall C."/>
            <person name="Sahl J."/>
            <person name="Wagner D."/>
        </authorList>
    </citation>
    <scope>NUCLEOTIDE SEQUENCE [LARGE SCALE GENOMIC DNA]</scope>
    <source>
        <strain evidence="10 11">Bp8964</strain>
    </source>
</reference>
<evidence type="ECO:0000256" key="6">
    <source>
        <dbReference type="ARBA" id="ARBA00022840"/>
    </source>
</evidence>
<evidence type="ECO:0000259" key="9">
    <source>
        <dbReference type="PROSITE" id="PS50862"/>
    </source>
</evidence>
<keyword evidence="6" id="KW-0067">ATP-binding</keyword>
<dbReference type="PANTHER" id="PTHR43450:SF1">
    <property type="entry name" value="ASPARTATE--TRNA LIGASE, CYTOPLASMIC"/>
    <property type="match status" value="1"/>
</dbReference>
<evidence type="ECO:0000256" key="8">
    <source>
        <dbReference type="ARBA" id="ARBA00023146"/>
    </source>
</evidence>
<dbReference type="SUPFAM" id="SSF50249">
    <property type="entry name" value="Nucleic acid-binding proteins"/>
    <property type="match status" value="1"/>
</dbReference>